<gene>
    <name evidence="1" type="ORF">CLUMA_CG013947</name>
</gene>
<reference evidence="1 2" key="1">
    <citation type="submission" date="2015-04" db="EMBL/GenBank/DDBJ databases">
        <authorList>
            <person name="Syromyatnikov M.Y."/>
            <person name="Popov V.N."/>
        </authorList>
    </citation>
    <scope>NUCLEOTIDE SEQUENCE [LARGE SCALE GENOMIC DNA]</scope>
</reference>
<dbReference type="EMBL" id="CVRI01000054">
    <property type="protein sequence ID" value="CRL00688.1"/>
    <property type="molecule type" value="Genomic_DNA"/>
</dbReference>
<dbReference type="Proteomes" id="UP000183832">
    <property type="component" value="Unassembled WGS sequence"/>
</dbReference>
<evidence type="ECO:0000313" key="2">
    <source>
        <dbReference type="Proteomes" id="UP000183832"/>
    </source>
</evidence>
<sequence length="74" mass="8784">MSTIIVKSTVFLLSHKRCPLTCFCCTISRSMNNYRKQIPWKNCICRIENELLEVVLMKNMLNRKSNKQSKQIKF</sequence>
<organism evidence="1 2">
    <name type="scientific">Clunio marinus</name>
    <dbReference type="NCBI Taxonomy" id="568069"/>
    <lineage>
        <taxon>Eukaryota</taxon>
        <taxon>Metazoa</taxon>
        <taxon>Ecdysozoa</taxon>
        <taxon>Arthropoda</taxon>
        <taxon>Hexapoda</taxon>
        <taxon>Insecta</taxon>
        <taxon>Pterygota</taxon>
        <taxon>Neoptera</taxon>
        <taxon>Endopterygota</taxon>
        <taxon>Diptera</taxon>
        <taxon>Nematocera</taxon>
        <taxon>Chironomoidea</taxon>
        <taxon>Chironomidae</taxon>
        <taxon>Clunio</taxon>
    </lineage>
</organism>
<name>A0A1J1IKI4_9DIPT</name>
<protein>
    <submittedName>
        <fullName evidence="1">CLUMA_CG013947, isoform A</fullName>
    </submittedName>
</protein>
<dbReference type="AlphaFoldDB" id="A0A1J1IKI4"/>
<keyword evidence="2" id="KW-1185">Reference proteome</keyword>
<evidence type="ECO:0000313" key="1">
    <source>
        <dbReference type="EMBL" id="CRL00688.1"/>
    </source>
</evidence>
<accession>A0A1J1IKI4</accession>
<proteinExistence type="predicted"/>